<gene>
    <name evidence="7" type="primary">FMO4</name>
    <name evidence="7" type="ORF">CDAR_217291</name>
</gene>
<dbReference type="AlphaFoldDB" id="A0AAV4UTI6"/>
<comment type="similarity">
    <text evidence="1 6">Belongs to the FMO family.</text>
</comment>
<keyword evidence="5 6" id="KW-0560">Oxidoreductase</keyword>
<dbReference type="PANTHER" id="PTHR23023">
    <property type="entry name" value="DIMETHYLANILINE MONOOXYGENASE"/>
    <property type="match status" value="1"/>
</dbReference>
<keyword evidence="4" id="KW-0521">NADP</keyword>
<dbReference type="InterPro" id="IPR036188">
    <property type="entry name" value="FAD/NAD-bd_sf"/>
</dbReference>
<comment type="caution">
    <text evidence="7">The sequence shown here is derived from an EMBL/GenBank/DDBJ whole genome shotgun (WGS) entry which is preliminary data.</text>
</comment>
<evidence type="ECO:0000256" key="3">
    <source>
        <dbReference type="ARBA" id="ARBA00022827"/>
    </source>
</evidence>
<dbReference type="Gene3D" id="3.50.50.60">
    <property type="entry name" value="FAD/NAD(P)-binding domain"/>
    <property type="match status" value="1"/>
</dbReference>
<comment type="cofactor">
    <cofactor evidence="6">
        <name>FAD</name>
        <dbReference type="ChEBI" id="CHEBI:57692"/>
    </cofactor>
</comment>
<protein>
    <recommendedName>
        <fullName evidence="6">Flavin-containing monooxygenase</fullName>
        <ecNumber evidence="6">1.-.-.-</ecNumber>
    </recommendedName>
</protein>
<name>A0AAV4UTI6_9ARAC</name>
<proteinExistence type="inferred from homology"/>
<dbReference type="GO" id="GO:0050661">
    <property type="term" value="F:NADP binding"/>
    <property type="evidence" value="ECO:0007669"/>
    <property type="project" value="InterPro"/>
</dbReference>
<sequence length="125" mass="14228">MCTTNIFSRSTASHKKKIAVVGGGLSGIISVSCLLEEECFEPICFEKSGEYEGTWRYKEESSEGMASIMPTTISYHSKEIGALSTFPPKKEYTNFMRHHELLNYVTEYANFRNVIKYIQHNSEVL</sequence>
<dbReference type="EC" id="1.-.-.-" evidence="6"/>
<evidence type="ECO:0000256" key="5">
    <source>
        <dbReference type="ARBA" id="ARBA00023002"/>
    </source>
</evidence>
<dbReference type="EMBL" id="BPLQ01011932">
    <property type="protein sequence ID" value="GIY61342.1"/>
    <property type="molecule type" value="Genomic_DNA"/>
</dbReference>
<reference evidence="7 8" key="1">
    <citation type="submission" date="2021-06" db="EMBL/GenBank/DDBJ databases">
        <title>Caerostris darwini draft genome.</title>
        <authorList>
            <person name="Kono N."/>
            <person name="Arakawa K."/>
        </authorList>
    </citation>
    <scope>NUCLEOTIDE SEQUENCE [LARGE SCALE GENOMIC DNA]</scope>
</reference>
<dbReference type="GO" id="GO:0004499">
    <property type="term" value="F:N,N-dimethylaniline monooxygenase activity"/>
    <property type="evidence" value="ECO:0007669"/>
    <property type="project" value="InterPro"/>
</dbReference>
<accession>A0AAV4UTI6</accession>
<dbReference type="InterPro" id="IPR050346">
    <property type="entry name" value="FMO-like"/>
</dbReference>
<dbReference type="PRINTS" id="PR00370">
    <property type="entry name" value="FMOXYGENASE"/>
</dbReference>
<evidence type="ECO:0000313" key="8">
    <source>
        <dbReference type="Proteomes" id="UP001054837"/>
    </source>
</evidence>
<dbReference type="Proteomes" id="UP001054837">
    <property type="component" value="Unassembled WGS sequence"/>
</dbReference>
<dbReference type="GO" id="GO:0050660">
    <property type="term" value="F:flavin adenine dinucleotide binding"/>
    <property type="evidence" value="ECO:0007669"/>
    <property type="project" value="InterPro"/>
</dbReference>
<keyword evidence="8" id="KW-1185">Reference proteome</keyword>
<dbReference type="InterPro" id="IPR020946">
    <property type="entry name" value="Flavin_mOase-like"/>
</dbReference>
<keyword evidence="2 6" id="KW-0285">Flavoprotein</keyword>
<evidence type="ECO:0000256" key="6">
    <source>
        <dbReference type="RuleBase" id="RU361177"/>
    </source>
</evidence>
<evidence type="ECO:0000256" key="1">
    <source>
        <dbReference type="ARBA" id="ARBA00009183"/>
    </source>
</evidence>
<evidence type="ECO:0000313" key="7">
    <source>
        <dbReference type="EMBL" id="GIY61342.1"/>
    </source>
</evidence>
<evidence type="ECO:0000256" key="2">
    <source>
        <dbReference type="ARBA" id="ARBA00022630"/>
    </source>
</evidence>
<dbReference type="InterPro" id="IPR000960">
    <property type="entry name" value="Flavin_mOase"/>
</dbReference>
<evidence type="ECO:0000256" key="4">
    <source>
        <dbReference type="ARBA" id="ARBA00022857"/>
    </source>
</evidence>
<organism evidence="7 8">
    <name type="scientific">Caerostris darwini</name>
    <dbReference type="NCBI Taxonomy" id="1538125"/>
    <lineage>
        <taxon>Eukaryota</taxon>
        <taxon>Metazoa</taxon>
        <taxon>Ecdysozoa</taxon>
        <taxon>Arthropoda</taxon>
        <taxon>Chelicerata</taxon>
        <taxon>Arachnida</taxon>
        <taxon>Araneae</taxon>
        <taxon>Araneomorphae</taxon>
        <taxon>Entelegynae</taxon>
        <taxon>Araneoidea</taxon>
        <taxon>Araneidae</taxon>
        <taxon>Caerostris</taxon>
    </lineage>
</organism>
<keyword evidence="3 6" id="KW-0274">FAD</keyword>
<dbReference type="Pfam" id="PF00743">
    <property type="entry name" value="FMO-like"/>
    <property type="match status" value="1"/>
</dbReference>
<dbReference type="SUPFAM" id="SSF51905">
    <property type="entry name" value="FAD/NAD(P)-binding domain"/>
    <property type="match status" value="1"/>
</dbReference>
<keyword evidence="6 7" id="KW-0503">Monooxygenase</keyword>